<dbReference type="AlphaFoldDB" id="A0A3N4KH55"/>
<reference evidence="1 2" key="1">
    <citation type="journal article" date="2018" name="Nat. Ecol. Evol.">
        <title>Pezizomycetes genomes reveal the molecular basis of ectomycorrhizal truffle lifestyle.</title>
        <authorList>
            <person name="Murat C."/>
            <person name="Payen T."/>
            <person name="Noel B."/>
            <person name="Kuo A."/>
            <person name="Morin E."/>
            <person name="Chen J."/>
            <person name="Kohler A."/>
            <person name="Krizsan K."/>
            <person name="Balestrini R."/>
            <person name="Da Silva C."/>
            <person name="Montanini B."/>
            <person name="Hainaut M."/>
            <person name="Levati E."/>
            <person name="Barry K.W."/>
            <person name="Belfiori B."/>
            <person name="Cichocki N."/>
            <person name="Clum A."/>
            <person name="Dockter R.B."/>
            <person name="Fauchery L."/>
            <person name="Guy J."/>
            <person name="Iotti M."/>
            <person name="Le Tacon F."/>
            <person name="Lindquist E.A."/>
            <person name="Lipzen A."/>
            <person name="Malagnac F."/>
            <person name="Mello A."/>
            <person name="Molinier V."/>
            <person name="Miyauchi S."/>
            <person name="Poulain J."/>
            <person name="Riccioni C."/>
            <person name="Rubini A."/>
            <person name="Sitrit Y."/>
            <person name="Splivallo R."/>
            <person name="Traeger S."/>
            <person name="Wang M."/>
            <person name="Zifcakova L."/>
            <person name="Wipf D."/>
            <person name="Zambonelli A."/>
            <person name="Paolocci F."/>
            <person name="Nowrousian M."/>
            <person name="Ottonello S."/>
            <person name="Baldrian P."/>
            <person name="Spatafora J.W."/>
            <person name="Henrissat B."/>
            <person name="Nagy L.G."/>
            <person name="Aury J.M."/>
            <person name="Wincker P."/>
            <person name="Grigoriev I.V."/>
            <person name="Bonfante P."/>
            <person name="Martin F.M."/>
        </authorList>
    </citation>
    <scope>NUCLEOTIDE SEQUENCE [LARGE SCALE GENOMIC DNA]</scope>
    <source>
        <strain evidence="1 2">CCBAS932</strain>
    </source>
</reference>
<gene>
    <name evidence="1" type="ORF">P167DRAFT_538129</name>
</gene>
<evidence type="ECO:0000313" key="1">
    <source>
        <dbReference type="EMBL" id="RPB09820.1"/>
    </source>
</evidence>
<sequence>MVVKVHLITPHPTLAAVYFYTAEVPLWYLRALMDPYLKVAGKVQVLKELVELPVPPASGQAVITTGPFLERLGEVLKLEICLWSYGGFLSGDTLGFMCLQLNP</sequence>
<proteinExistence type="predicted"/>
<accession>A0A3N4KH55</accession>
<protein>
    <submittedName>
        <fullName evidence="1">Uncharacterized protein</fullName>
    </submittedName>
</protein>
<dbReference type="OrthoDB" id="5236816at2759"/>
<keyword evidence="2" id="KW-1185">Reference proteome</keyword>
<evidence type="ECO:0000313" key="2">
    <source>
        <dbReference type="Proteomes" id="UP000277580"/>
    </source>
</evidence>
<dbReference type="EMBL" id="ML119148">
    <property type="protein sequence ID" value="RPB09820.1"/>
    <property type="molecule type" value="Genomic_DNA"/>
</dbReference>
<organism evidence="1 2">
    <name type="scientific">Morchella conica CCBAS932</name>
    <dbReference type="NCBI Taxonomy" id="1392247"/>
    <lineage>
        <taxon>Eukaryota</taxon>
        <taxon>Fungi</taxon>
        <taxon>Dikarya</taxon>
        <taxon>Ascomycota</taxon>
        <taxon>Pezizomycotina</taxon>
        <taxon>Pezizomycetes</taxon>
        <taxon>Pezizales</taxon>
        <taxon>Morchellaceae</taxon>
        <taxon>Morchella</taxon>
    </lineage>
</organism>
<dbReference type="InParanoid" id="A0A3N4KH55"/>
<dbReference type="Proteomes" id="UP000277580">
    <property type="component" value="Unassembled WGS sequence"/>
</dbReference>
<name>A0A3N4KH55_9PEZI</name>